<dbReference type="PANTHER" id="PTHR31299">
    <property type="entry name" value="ESTERASE, PUTATIVE (AFU_ORTHOLOGUE AFUA_1G05850)-RELATED"/>
    <property type="match status" value="1"/>
</dbReference>
<protein>
    <submittedName>
        <fullName evidence="1">Erythromycin esterase family protein</fullName>
    </submittedName>
</protein>
<evidence type="ECO:0000313" key="1">
    <source>
        <dbReference type="EMBL" id="NOJ76082.1"/>
    </source>
</evidence>
<dbReference type="PANTHER" id="PTHR31299:SF0">
    <property type="entry name" value="ESTERASE, PUTATIVE (AFU_ORTHOLOGUE AFUA_1G05850)-RELATED"/>
    <property type="match status" value="1"/>
</dbReference>
<dbReference type="SUPFAM" id="SSF159501">
    <property type="entry name" value="EreA/ChaN-like"/>
    <property type="match status" value="1"/>
</dbReference>
<proteinExistence type="predicted"/>
<gene>
    <name evidence="1" type="ORF">HMH06_09610</name>
</gene>
<dbReference type="CDD" id="cd14728">
    <property type="entry name" value="Ere-like"/>
    <property type="match status" value="1"/>
</dbReference>
<dbReference type="Proteomes" id="UP000580344">
    <property type="component" value="Unassembled WGS sequence"/>
</dbReference>
<dbReference type="InterPro" id="IPR007815">
    <property type="entry name" value="Emycin_Estase"/>
</dbReference>
<dbReference type="Gene3D" id="1.20.1440.30">
    <property type="entry name" value="Biosynthetic Protein domain"/>
    <property type="match status" value="1"/>
</dbReference>
<dbReference type="InterPro" id="IPR052036">
    <property type="entry name" value="Hydrolase/PRTase-associated"/>
</dbReference>
<name>A0ABX1WNH5_9FLAO</name>
<evidence type="ECO:0000313" key="2">
    <source>
        <dbReference type="Proteomes" id="UP000580344"/>
    </source>
</evidence>
<dbReference type="Gene3D" id="3.30.1870.10">
    <property type="entry name" value="EreA-like, domain 2"/>
    <property type="match status" value="1"/>
</dbReference>
<sequence>MKKIMLISFFCFMKIVYSQISSISDDNFKSSNFTENSILNKSLENVEIIALGEPSHYMKETYVSKIKLIKYLHKKLNFDVLAFEAPMYNLNQINDSVRLGLASSKLFRQNNAGVWNIKEMDELYEYIIETYKTDRPLIYVGFDQSFYKSNIFIPELKSFLKEKNVTNIDDRYFDAIQFVVEHSFSFKKSSVADTALISSTNKEILSKISEKNFKNKFWKKQLQNIESVYRNDYKVGNRDETMFENVKFIKEEMYPNKKMILWGATIHFVDNTLLTVDKLKTLKTKVGYFLKKEYKDKYYILGFTPGEGNAGVKGYLGLMNLKIKSPKNSVENLIQKNCECNYAFVSFNGFDSAKLTSNIIGSKQFEYDNLSKIVDGLFYLKTETLINFKEEQ</sequence>
<organism evidence="1 2">
    <name type="scientific">Empedobacter stercoris</name>
    <dbReference type="NCBI Taxonomy" id="1628248"/>
    <lineage>
        <taxon>Bacteria</taxon>
        <taxon>Pseudomonadati</taxon>
        <taxon>Bacteroidota</taxon>
        <taxon>Flavobacteriia</taxon>
        <taxon>Flavobacteriales</taxon>
        <taxon>Weeksellaceae</taxon>
        <taxon>Empedobacter</taxon>
    </lineage>
</organism>
<comment type="caution">
    <text evidence="1">The sequence shown here is derived from an EMBL/GenBank/DDBJ whole genome shotgun (WGS) entry which is preliminary data.</text>
</comment>
<keyword evidence="2" id="KW-1185">Reference proteome</keyword>
<dbReference type="Gene3D" id="3.40.1660.10">
    <property type="entry name" value="EreA-like (biosynthetic domain)"/>
    <property type="match status" value="1"/>
</dbReference>
<dbReference type="Pfam" id="PF05139">
    <property type="entry name" value="Erythro_esteras"/>
    <property type="match status" value="1"/>
</dbReference>
<dbReference type="EMBL" id="JABFOQ010000022">
    <property type="protein sequence ID" value="NOJ76082.1"/>
    <property type="molecule type" value="Genomic_DNA"/>
</dbReference>
<accession>A0ABX1WNH5</accession>
<reference evidence="1 2" key="1">
    <citation type="submission" date="2020-05" db="EMBL/GenBank/DDBJ databases">
        <title>Tigecycline resistant gene in Empedobacter stercoris.</title>
        <authorList>
            <person name="Chen Y."/>
            <person name="Cheng Y."/>
            <person name="Zhou K."/>
        </authorList>
    </citation>
    <scope>NUCLEOTIDE SEQUENCE [LARGE SCALE GENOMIC DNA]</scope>
    <source>
        <strain evidence="1 2">ES202</strain>
    </source>
</reference>
<dbReference type="RefSeq" id="WP_171623376.1">
    <property type="nucleotide sequence ID" value="NZ_JABFOQ010000022.1"/>
</dbReference>